<proteinExistence type="predicted"/>
<accession>M5U4A1</accession>
<protein>
    <submittedName>
        <fullName evidence="1">Uncharacterized protein</fullName>
    </submittedName>
</protein>
<dbReference type="PATRIC" id="fig|1263870.3.peg.2436"/>
<organism evidence="1 2">
    <name type="scientific">Rhodopirellula sallentina SM41</name>
    <dbReference type="NCBI Taxonomy" id="1263870"/>
    <lineage>
        <taxon>Bacteria</taxon>
        <taxon>Pseudomonadati</taxon>
        <taxon>Planctomycetota</taxon>
        <taxon>Planctomycetia</taxon>
        <taxon>Pirellulales</taxon>
        <taxon>Pirellulaceae</taxon>
        <taxon>Rhodopirellula</taxon>
    </lineage>
</organism>
<evidence type="ECO:0000313" key="1">
    <source>
        <dbReference type="EMBL" id="EMI56270.1"/>
    </source>
</evidence>
<dbReference type="EMBL" id="ANOH01000158">
    <property type="protein sequence ID" value="EMI56270.1"/>
    <property type="molecule type" value="Genomic_DNA"/>
</dbReference>
<sequence length="118" mass="13074">MTKRPYARSPDFAKGEAIICGGIAFFIDPNDDKTLYAGSPSSDHSDARFALVAREAVRYLPVFLAEDKHPVPHIDDRRLVVRITDDYRGVFSDYTRAVELLPAPLSVGLGSIVSEHNQ</sequence>
<name>M5U4A1_9BACT</name>
<gene>
    <name evidence="1" type="ORF">RSSM_02289</name>
</gene>
<keyword evidence="2" id="KW-1185">Reference proteome</keyword>
<dbReference type="AlphaFoldDB" id="M5U4A1"/>
<comment type="caution">
    <text evidence="1">The sequence shown here is derived from an EMBL/GenBank/DDBJ whole genome shotgun (WGS) entry which is preliminary data.</text>
</comment>
<dbReference type="Proteomes" id="UP000011885">
    <property type="component" value="Unassembled WGS sequence"/>
</dbReference>
<reference evidence="1 2" key="1">
    <citation type="journal article" date="2013" name="Mar. Genomics">
        <title>Expression of sulfatases in Rhodopirellula baltica and the diversity of sulfatases in the genus Rhodopirellula.</title>
        <authorList>
            <person name="Wegner C.E."/>
            <person name="Richter-Heitmann T."/>
            <person name="Klindworth A."/>
            <person name="Klockow C."/>
            <person name="Richter M."/>
            <person name="Achstetter T."/>
            <person name="Glockner F.O."/>
            <person name="Harder J."/>
        </authorList>
    </citation>
    <scope>NUCLEOTIDE SEQUENCE [LARGE SCALE GENOMIC DNA]</scope>
    <source>
        <strain evidence="1 2">SM41</strain>
    </source>
</reference>
<evidence type="ECO:0000313" key="2">
    <source>
        <dbReference type="Proteomes" id="UP000011885"/>
    </source>
</evidence>